<dbReference type="GeneID" id="87612976"/>
<evidence type="ECO:0000313" key="5">
    <source>
        <dbReference type="Proteomes" id="UP000316882"/>
    </source>
</evidence>
<dbReference type="Proteomes" id="UP000316882">
    <property type="component" value="Unassembled WGS sequence"/>
</dbReference>
<comment type="caution">
    <text evidence="4">The sequence shown here is derived from an EMBL/GenBank/DDBJ whole genome shotgun (WGS) entry which is preliminary data.</text>
</comment>
<dbReference type="InterPro" id="IPR000415">
    <property type="entry name" value="Nitroreductase-like"/>
</dbReference>
<reference evidence="4 5" key="1">
    <citation type="submission" date="2019-06" db="EMBL/GenBank/DDBJ databases">
        <title>Whole genome shotgun sequence of Brevibacillus parabrevis NBRC 12334.</title>
        <authorList>
            <person name="Hosoyama A."/>
            <person name="Uohara A."/>
            <person name="Ohji S."/>
            <person name="Ichikawa N."/>
        </authorList>
    </citation>
    <scope>NUCLEOTIDE SEQUENCE [LARGE SCALE GENOMIC DNA]</scope>
    <source>
        <strain evidence="4 5">NBRC 12334</strain>
    </source>
</reference>
<proteinExistence type="inferred from homology"/>
<dbReference type="PANTHER" id="PTHR43673">
    <property type="entry name" value="NAD(P)H NITROREDUCTASE YDGI-RELATED"/>
    <property type="match status" value="1"/>
</dbReference>
<dbReference type="Pfam" id="PF00881">
    <property type="entry name" value="Nitroreductase"/>
    <property type="match status" value="1"/>
</dbReference>
<dbReference type="STRING" id="54914.AV540_00570"/>
<keyword evidence="2" id="KW-0560">Oxidoreductase</keyword>
<feature type="domain" description="Nitroreductase" evidence="3">
    <location>
        <begin position="14"/>
        <end position="190"/>
    </location>
</feature>
<dbReference type="InterPro" id="IPR029479">
    <property type="entry name" value="Nitroreductase"/>
</dbReference>
<dbReference type="CDD" id="cd02137">
    <property type="entry name" value="MhqN-like"/>
    <property type="match status" value="1"/>
</dbReference>
<accession>A0A4Y3PPA4</accession>
<name>A0A4Y3PPA4_BREPA</name>
<dbReference type="SUPFAM" id="SSF55469">
    <property type="entry name" value="FMN-dependent nitroreductase-like"/>
    <property type="match status" value="1"/>
</dbReference>
<dbReference type="EMBL" id="BJMH01000016">
    <property type="protein sequence ID" value="GEB33786.1"/>
    <property type="molecule type" value="Genomic_DNA"/>
</dbReference>
<keyword evidence="5" id="KW-1185">Reference proteome</keyword>
<protein>
    <submittedName>
        <fullName evidence="4">Putative NAD(P)H nitroreductase YdgI</fullName>
    </submittedName>
</protein>
<dbReference type="Gene3D" id="3.40.109.10">
    <property type="entry name" value="NADH Oxidase"/>
    <property type="match status" value="1"/>
</dbReference>
<evidence type="ECO:0000256" key="1">
    <source>
        <dbReference type="ARBA" id="ARBA00007118"/>
    </source>
</evidence>
<dbReference type="RefSeq" id="WP_122965397.1">
    <property type="nucleotide sequence ID" value="NZ_BJMH01000016.1"/>
</dbReference>
<evidence type="ECO:0000259" key="3">
    <source>
        <dbReference type="Pfam" id="PF00881"/>
    </source>
</evidence>
<dbReference type="PANTHER" id="PTHR43673:SF3">
    <property type="entry name" value="NAD(P)H NITROREDUCTASE YODC-RELATED"/>
    <property type="match status" value="1"/>
</dbReference>
<comment type="similarity">
    <text evidence="1">Belongs to the nitroreductase family.</text>
</comment>
<sequence length="215" mass="24418">MEQTMNQKAFADVIRERRSVRHYDASVKISRDELKEMLAEATLAPSSSNLQPWRFLIIDEQELKEKLLPIAFNQKQVVEAAAVIAVLGDYEGYKQAEQIYQKAIDTGYMTEEAKATMIANINRRYENRERSVLKEIALVDGGLVAMQFMLVAKARGYDTVPMGGYNDELFKEAFQISDRYETVMLIAVGKAAQPGHPTTRLDVDAITFWNEMPSK</sequence>
<gene>
    <name evidence="4" type="primary">ydgI_2</name>
    <name evidence="4" type="ORF">BPA01_33660</name>
</gene>
<evidence type="ECO:0000256" key="2">
    <source>
        <dbReference type="ARBA" id="ARBA00023002"/>
    </source>
</evidence>
<evidence type="ECO:0000313" key="4">
    <source>
        <dbReference type="EMBL" id="GEB33786.1"/>
    </source>
</evidence>
<dbReference type="GO" id="GO:0016491">
    <property type="term" value="F:oxidoreductase activity"/>
    <property type="evidence" value="ECO:0007669"/>
    <property type="project" value="UniProtKB-KW"/>
</dbReference>
<organism evidence="4 5">
    <name type="scientific">Brevibacillus parabrevis</name>
    <dbReference type="NCBI Taxonomy" id="54914"/>
    <lineage>
        <taxon>Bacteria</taxon>
        <taxon>Bacillati</taxon>
        <taxon>Bacillota</taxon>
        <taxon>Bacilli</taxon>
        <taxon>Bacillales</taxon>
        <taxon>Paenibacillaceae</taxon>
        <taxon>Brevibacillus</taxon>
    </lineage>
</organism>
<dbReference type="AlphaFoldDB" id="A0A4Y3PPA4"/>